<evidence type="ECO:0000313" key="1">
    <source>
        <dbReference type="EMBL" id="KAK3221364.1"/>
    </source>
</evidence>
<dbReference type="Proteomes" id="UP001281410">
    <property type="component" value="Unassembled WGS sequence"/>
</dbReference>
<reference evidence="1" key="1">
    <citation type="journal article" date="2023" name="Plant J.">
        <title>Genome sequences and population genomics provide insights into the demographic history, inbreeding, and mutation load of two 'living fossil' tree species of Dipteronia.</title>
        <authorList>
            <person name="Feng Y."/>
            <person name="Comes H.P."/>
            <person name="Chen J."/>
            <person name="Zhu S."/>
            <person name="Lu R."/>
            <person name="Zhang X."/>
            <person name="Li P."/>
            <person name="Qiu J."/>
            <person name="Olsen K.M."/>
            <person name="Qiu Y."/>
        </authorList>
    </citation>
    <scope>NUCLEOTIDE SEQUENCE</scope>
    <source>
        <strain evidence="1">NBL</strain>
    </source>
</reference>
<proteinExistence type="predicted"/>
<organism evidence="1 2">
    <name type="scientific">Dipteronia sinensis</name>
    <dbReference type="NCBI Taxonomy" id="43782"/>
    <lineage>
        <taxon>Eukaryota</taxon>
        <taxon>Viridiplantae</taxon>
        <taxon>Streptophyta</taxon>
        <taxon>Embryophyta</taxon>
        <taxon>Tracheophyta</taxon>
        <taxon>Spermatophyta</taxon>
        <taxon>Magnoliopsida</taxon>
        <taxon>eudicotyledons</taxon>
        <taxon>Gunneridae</taxon>
        <taxon>Pentapetalae</taxon>
        <taxon>rosids</taxon>
        <taxon>malvids</taxon>
        <taxon>Sapindales</taxon>
        <taxon>Sapindaceae</taxon>
        <taxon>Hippocastanoideae</taxon>
        <taxon>Acereae</taxon>
        <taxon>Dipteronia</taxon>
    </lineage>
</organism>
<dbReference type="AlphaFoldDB" id="A0AAE0EAW4"/>
<evidence type="ECO:0000313" key="2">
    <source>
        <dbReference type="Proteomes" id="UP001281410"/>
    </source>
</evidence>
<protein>
    <submittedName>
        <fullName evidence="1">Uncharacterized protein</fullName>
    </submittedName>
</protein>
<gene>
    <name evidence="1" type="ORF">Dsin_008389</name>
</gene>
<comment type="caution">
    <text evidence="1">The sequence shown here is derived from an EMBL/GenBank/DDBJ whole genome shotgun (WGS) entry which is preliminary data.</text>
</comment>
<name>A0AAE0EAW4_9ROSI</name>
<keyword evidence="2" id="KW-1185">Reference proteome</keyword>
<dbReference type="EMBL" id="JANJYJ010000003">
    <property type="protein sequence ID" value="KAK3221364.1"/>
    <property type="molecule type" value="Genomic_DNA"/>
</dbReference>
<accession>A0AAE0EAW4</accession>
<sequence length="92" mass="10375">MVTIISSFSFFNAGKLLQICSYRIYDCRVMGWPIKQASTEITINSGEDVDSISFTKFGGKGGKSKKGFQVSKMRGINDQEHLKYNSKFSRAY</sequence>